<dbReference type="OrthoDB" id="313398at2157"/>
<feature type="transmembrane region" description="Helical" evidence="2">
    <location>
        <begin position="32"/>
        <end position="53"/>
    </location>
</feature>
<keyword evidence="2" id="KW-1133">Transmembrane helix</keyword>
<evidence type="ECO:0000313" key="3">
    <source>
        <dbReference type="EMBL" id="KPN30137.1"/>
    </source>
</evidence>
<dbReference type="STRING" id="699431.SY89_00860"/>
<gene>
    <name evidence="3" type="ORF">SY89_00860</name>
</gene>
<dbReference type="Proteomes" id="UP000050535">
    <property type="component" value="Unassembled WGS sequence"/>
</dbReference>
<feature type="transmembrane region" description="Helical" evidence="2">
    <location>
        <begin position="6"/>
        <end position="25"/>
    </location>
</feature>
<keyword evidence="2" id="KW-0472">Membrane</keyword>
<sequence>MSVHVLAAQTVVLVVVSLAILYPVVAYARTLLYTEAVTLLAASVLVFTAGSVLQGGLGMVTAAEGTYLLSCLCFAGSVWLFAREFVRVGDSSFDTDDTPGSSPGFDGATTGVPSPSEEGFAGATEGDDGE</sequence>
<reference evidence="4" key="1">
    <citation type="submission" date="2013-11" db="EMBL/GenBank/DDBJ databases">
        <authorList>
            <person name="Hoang H.T."/>
            <person name="Killian M.L."/>
            <person name="Madson D.M."/>
            <person name="Arruda P.H.E."/>
            <person name="Sun D."/>
            <person name="Schwartz K.J."/>
            <person name="Yoon K."/>
        </authorList>
    </citation>
    <scope>NUCLEOTIDE SEQUENCE [LARGE SCALE GENOMIC DNA]</scope>
    <source>
        <strain evidence="4">CDK2</strain>
    </source>
</reference>
<feature type="region of interest" description="Disordered" evidence="1">
    <location>
        <begin position="92"/>
        <end position="130"/>
    </location>
</feature>
<comment type="caution">
    <text evidence="3">The sequence shown here is derived from an EMBL/GenBank/DDBJ whole genome shotgun (WGS) entry which is preliminary data.</text>
</comment>
<dbReference type="EMBL" id="LGUC01000001">
    <property type="protein sequence ID" value="KPN30137.1"/>
    <property type="molecule type" value="Genomic_DNA"/>
</dbReference>
<protein>
    <submittedName>
        <fullName evidence="3">Uncharacterized protein</fullName>
    </submittedName>
</protein>
<proteinExistence type="predicted"/>
<evidence type="ECO:0000256" key="1">
    <source>
        <dbReference type="SAM" id="MobiDB-lite"/>
    </source>
</evidence>
<name>A0A0P7GN82_9EURY</name>
<accession>A0A0P7GN82</accession>
<keyword evidence="4" id="KW-1185">Reference proteome</keyword>
<organism evidence="3 4">
    <name type="scientific">Halolamina pelagica</name>
    <dbReference type="NCBI Taxonomy" id="699431"/>
    <lineage>
        <taxon>Archaea</taxon>
        <taxon>Methanobacteriati</taxon>
        <taxon>Methanobacteriota</taxon>
        <taxon>Stenosarchaea group</taxon>
        <taxon>Halobacteria</taxon>
        <taxon>Halobacteriales</taxon>
        <taxon>Haloferacaceae</taxon>
    </lineage>
</organism>
<dbReference type="RefSeq" id="WP_054583215.1">
    <property type="nucleotide sequence ID" value="NZ_LGUC01000001.1"/>
</dbReference>
<feature type="transmembrane region" description="Helical" evidence="2">
    <location>
        <begin position="65"/>
        <end position="82"/>
    </location>
</feature>
<evidence type="ECO:0000313" key="4">
    <source>
        <dbReference type="Proteomes" id="UP000050535"/>
    </source>
</evidence>
<evidence type="ECO:0000256" key="2">
    <source>
        <dbReference type="SAM" id="Phobius"/>
    </source>
</evidence>
<dbReference type="AlphaFoldDB" id="A0A0P7GN82"/>
<keyword evidence="2" id="KW-0812">Transmembrane</keyword>